<accession>A0ABU6W6J2</accession>
<gene>
    <name evidence="2" type="ORF">PIB30_019537</name>
</gene>
<name>A0ABU6W6J2_9FABA</name>
<proteinExistence type="predicted"/>
<evidence type="ECO:0000313" key="3">
    <source>
        <dbReference type="Proteomes" id="UP001341840"/>
    </source>
</evidence>
<feature type="compositionally biased region" description="Low complexity" evidence="1">
    <location>
        <begin position="45"/>
        <end position="58"/>
    </location>
</feature>
<evidence type="ECO:0000256" key="1">
    <source>
        <dbReference type="SAM" id="MobiDB-lite"/>
    </source>
</evidence>
<keyword evidence="3" id="KW-1185">Reference proteome</keyword>
<protein>
    <submittedName>
        <fullName evidence="2">Uncharacterized protein</fullName>
    </submittedName>
</protein>
<reference evidence="2 3" key="1">
    <citation type="journal article" date="2023" name="Plants (Basel)">
        <title>Bridging the Gap: Combining Genomics and Transcriptomics Approaches to Understand Stylosanthes scabra, an Orphan Legume from the Brazilian Caatinga.</title>
        <authorList>
            <person name="Ferreira-Neto J.R.C."/>
            <person name="da Silva M.D."/>
            <person name="Binneck E."/>
            <person name="de Melo N.F."/>
            <person name="da Silva R.H."/>
            <person name="de Melo A.L.T.M."/>
            <person name="Pandolfi V."/>
            <person name="Bustamante F.O."/>
            <person name="Brasileiro-Vidal A.C."/>
            <person name="Benko-Iseppon A.M."/>
        </authorList>
    </citation>
    <scope>NUCLEOTIDE SEQUENCE [LARGE SCALE GENOMIC DNA]</scope>
    <source>
        <tissue evidence="2">Leaves</tissue>
    </source>
</reference>
<comment type="caution">
    <text evidence="2">The sequence shown here is derived from an EMBL/GenBank/DDBJ whole genome shotgun (WGS) entry which is preliminary data.</text>
</comment>
<sequence>MQELFQSTTGQYTKNRYNKLENYQEQTIRIEKGKWTYLDGERQPAQPARFQQQSAPPSETSQPVETGNNCSLFWRYIHRALQQRRPKMELNFSPQASELNLDQQLWRILGKGSIEETYLLQFSSAISFTFCTHSKLSGSLKISTDMRRCFVLVFLSLSSCFSFSLSVDLSLSLLAATAARQHSLAGAVTHHLSSLSVRVCV</sequence>
<feature type="region of interest" description="Disordered" evidence="1">
    <location>
        <begin position="45"/>
        <end position="65"/>
    </location>
</feature>
<organism evidence="2 3">
    <name type="scientific">Stylosanthes scabra</name>
    <dbReference type="NCBI Taxonomy" id="79078"/>
    <lineage>
        <taxon>Eukaryota</taxon>
        <taxon>Viridiplantae</taxon>
        <taxon>Streptophyta</taxon>
        <taxon>Embryophyta</taxon>
        <taxon>Tracheophyta</taxon>
        <taxon>Spermatophyta</taxon>
        <taxon>Magnoliopsida</taxon>
        <taxon>eudicotyledons</taxon>
        <taxon>Gunneridae</taxon>
        <taxon>Pentapetalae</taxon>
        <taxon>rosids</taxon>
        <taxon>fabids</taxon>
        <taxon>Fabales</taxon>
        <taxon>Fabaceae</taxon>
        <taxon>Papilionoideae</taxon>
        <taxon>50 kb inversion clade</taxon>
        <taxon>dalbergioids sensu lato</taxon>
        <taxon>Dalbergieae</taxon>
        <taxon>Pterocarpus clade</taxon>
        <taxon>Stylosanthes</taxon>
    </lineage>
</organism>
<evidence type="ECO:0000313" key="2">
    <source>
        <dbReference type="EMBL" id="MED6181462.1"/>
    </source>
</evidence>
<dbReference type="Proteomes" id="UP001341840">
    <property type="component" value="Unassembled WGS sequence"/>
</dbReference>
<dbReference type="EMBL" id="JASCZI010181303">
    <property type="protein sequence ID" value="MED6181462.1"/>
    <property type="molecule type" value="Genomic_DNA"/>
</dbReference>